<proteinExistence type="predicted"/>
<comment type="caution">
    <text evidence="1">The sequence shown here is derived from an EMBL/GenBank/DDBJ whole genome shotgun (WGS) entry which is preliminary data.</text>
</comment>
<gene>
    <name evidence="1" type="ORF">C0186_04065</name>
</gene>
<sequence length="318" mass="35719">MKLRDLYKKAIQTGIENDPRGKDEVLKELAKRKKDYEALPEKKKEFFDIESLENPYSDSRILFGTGEEEIKTIIAGIDMEVGEVVLAHSLRQSGNKVDLILSHHPEGGAYARLFAVMHMQADILGRFGVPINIAESLLETRIKEVERKLMPVNHTRAVDAARLLNIPFMCLHTPADNMVATYLQKLFDENKPYTLEDVLDLLLEIPEYKEAEKNCAGPRILIGSKERKAGKIFVDMTGGTEGAKDIFQSMALSGINTVVAMHLSEEHRKEAEKNHINVVIAGHIASDTLGLNLLLDKITEGEDIKILECSGFKRFSRH</sequence>
<accession>A0A2J6WLG2</accession>
<evidence type="ECO:0000313" key="2">
    <source>
        <dbReference type="Proteomes" id="UP000242288"/>
    </source>
</evidence>
<dbReference type="SUPFAM" id="SSF102705">
    <property type="entry name" value="NIF3 (NGG1p interacting factor 3)-like"/>
    <property type="match status" value="1"/>
</dbReference>
<dbReference type="EMBL" id="PNIO01000033">
    <property type="protein sequence ID" value="PMP71200.1"/>
    <property type="molecule type" value="Genomic_DNA"/>
</dbReference>
<reference evidence="1 2" key="1">
    <citation type="submission" date="2018-01" db="EMBL/GenBank/DDBJ databases">
        <title>Metagenomic assembled genomes from two thermal pools in the Uzon Caldera, Kamchatka, Russia.</title>
        <authorList>
            <person name="Wilkins L."/>
            <person name="Ettinger C."/>
        </authorList>
    </citation>
    <scope>NUCLEOTIDE SEQUENCE [LARGE SCALE GENOMIC DNA]</scope>
    <source>
        <strain evidence="1">ZAV-04</strain>
    </source>
</reference>
<dbReference type="AlphaFoldDB" id="A0A2J6WLG2"/>
<organism evidence="1 2">
    <name type="scientific">Thermodesulfovibrio aggregans</name>
    <dbReference type="NCBI Taxonomy" id="86166"/>
    <lineage>
        <taxon>Bacteria</taxon>
        <taxon>Pseudomonadati</taxon>
        <taxon>Nitrospirota</taxon>
        <taxon>Thermodesulfovibrionia</taxon>
        <taxon>Thermodesulfovibrionales</taxon>
        <taxon>Thermodesulfovibrionaceae</taxon>
        <taxon>Thermodesulfovibrio</taxon>
    </lineage>
</organism>
<dbReference type="Proteomes" id="UP000242288">
    <property type="component" value="Unassembled WGS sequence"/>
</dbReference>
<name>A0A2J6WLG2_9BACT</name>
<protein>
    <submittedName>
        <fullName evidence="1">NGG1p interacting factor NIF3</fullName>
    </submittedName>
</protein>
<dbReference type="InterPro" id="IPR036069">
    <property type="entry name" value="DUF34/NIF3_sf"/>
</dbReference>
<evidence type="ECO:0000313" key="1">
    <source>
        <dbReference type="EMBL" id="PMP71200.1"/>
    </source>
</evidence>